<dbReference type="Proteomes" id="UP001060215">
    <property type="component" value="Chromosome 9"/>
</dbReference>
<comment type="caution">
    <text evidence="1">The sequence shown here is derived from an EMBL/GenBank/DDBJ whole genome shotgun (WGS) entry which is preliminary data.</text>
</comment>
<proteinExistence type="predicted"/>
<evidence type="ECO:0000313" key="2">
    <source>
        <dbReference type="Proteomes" id="UP001060215"/>
    </source>
</evidence>
<keyword evidence="2" id="KW-1185">Reference proteome</keyword>
<dbReference type="EMBL" id="CM045766">
    <property type="protein sequence ID" value="KAI8004825.1"/>
    <property type="molecule type" value="Genomic_DNA"/>
</dbReference>
<evidence type="ECO:0000313" key="1">
    <source>
        <dbReference type="EMBL" id="KAI8004825.1"/>
    </source>
</evidence>
<protein>
    <submittedName>
        <fullName evidence="1">Uncharacterized protein</fullName>
    </submittedName>
</protein>
<gene>
    <name evidence="1" type="ORF">LOK49_LG08G02552</name>
</gene>
<organism evidence="1 2">
    <name type="scientific">Camellia lanceoleosa</name>
    <dbReference type="NCBI Taxonomy" id="1840588"/>
    <lineage>
        <taxon>Eukaryota</taxon>
        <taxon>Viridiplantae</taxon>
        <taxon>Streptophyta</taxon>
        <taxon>Embryophyta</taxon>
        <taxon>Tracheophyta</taxon>
        <taxon>Spermatophyta</taxon>
        <taxon>Magnoliopsida</taxon>
        <taxon>eudicotyledons</taxon>
        <taxon>Gunneridae</taxon>
        <taxon>Pentapetalae</taxon>
        <taxon>asterids</taxon>
        <taxon>Ericales</taxon>
        <taxon>Theaceae</taxon>
        <taxon>Camellia</taxon>
    </lineage>
</organism>
<name>A0ACC0GUF8_9ERIC</name>
<reference evidence="1 2" key="1">
    <citation type="journal article" date="2022" name="Plant J.">
        <title>Chromosome-level genome of Camellia lanceoleosa provides a valuable resource for understanding genome evolution and self-incompatibility.</title>
        <authorList>
            <person name="Gong W."/>
            <person name="Xiao S."/>
            <person name="Wang L."/>
            <person name="Liao Z."/>
            <person name="Chang Y."/>
            <person name="Mo W."/>
            <person name="Hu G."/>
            <person name="Li W."/>
            <person name="Zhao G."/>
            <person name="Zhu H."/>
            <person name="Hu X."/>
            <person name="Ji K."/>
            <person name="Xiang X."/>
            <person name="Song Q."/>
            <person name="Yuan D."/>
            <person name="Jin S."/>
            <person name="Zhang L."/>
        </authorList>
    </citation>
    <scope>NUCLEOTIDE SEQUENCE [LARGE SCALE GENOMIC DNA]</scope>
    <source>
        <strain evidence="1">SQ_2022a</strain>
    </source>
</reference>
<sequence>MQDSHHFLTTPLTSKLETNPKLHTPRIKLPTPTATKPCTCKILINPSKKTLSPQQKITLPPEKNPFFIPPPPTHELNPLQKLAASALDMVENSVIMELEKKRGLTRIVDPAVQLEGNFAPVRECPVQHGLQVVGQIPAGLCGFYLRNGANPMFQPTNGHHMFDGDGMIHAVTLGHGNKASYSCRFTRTSRLEQETALGRPIFPKPIGELHGHLGVARLALFFARSSIGLVDSSRGTGVDNAGLVYFNGRLLAMSEDDLPYHVGITNDGDLETIGRFDVNGQLEGSMIAHPKVDPITGELYGVSYDVIKKPYLRYFKFDTCGKKSRDISISLQQPTMIHDFAITESHVIIPDHQVLFKLSEMIRGGSPVIHDPNKTSRFGILPKNAMDESGIQWIDVPDCFCFHLWNAWEENTKEGDPGIVVIGSCMTPPDSIFNERDEPLRSELSEIRLNLKTDGSARRVIVACLNLESGQVSKWRLGRKTRYAYLAIAEPWPRCSGIAKVDLVTGEVTKFLYGDERFGGEPCFVPEKMVVEEDEGCVMSFVRDERRERSELVIVKASNMKQVASVRLPSRVPYGIHGTFVSSQDLNELVLG</sequence>
<accession>A0ACC0GUF8</accession>